<gene>
    <name evidence="1" type="ORF">L484_003401</name>
</gene>
<proteinExistence type="predicted"/>
<dbReference type="EMBL" id="KE345279">
    <property type="protein sequence ID" value="EXB97557.1"/>
    <property type="molecule type" value="Genomic_DNA"/>
</dbReference>
<reference evidence="2" key="1">
    <citation type="submission" date="2013-01" db="EMBL/GenBank/DDBJ databases">
        <title>Draft Genome Sequence of a Mulberry Tree, Morus notabilis C.K. Schneid.</title>
        <authorList>
            <person name="He N."/>
            <person name="Zhao S."/>
        </authorList>
    </citation>
    <scope>NUCLEOTIDE SEQUENCE</scope>
</reference>
<protein>
    <submittedName>
        <fullName evidence="1">Uncharacterized protein</fullName>
    </submittedName>
</protein>
<dbReference type="AlphaFoldDB" id="W9RM36"/>
<organism evidence="1 2">
    <name type="scientific">Morus notabilis</name>
    <dbReference type="NCBI Taxonomy" id="981085"/>
    <lineage>
        <taxon>Eukaryota</taxon>
        <taxon>Viridiplantae</taxon>
        <taxon>Streptophyta</taxon>
        <taxon>Embryophyta</taxon>
        <taxon>Tracheophyta</taxon>
        <taxon>Spermatophyta</taxon>
        <taxon>Magnoliopsida</taxon>
        <taxon>eudicotyledons</taxon>
        <taxon>Gunneridae</taxon>
        <taxon>Pentapetalae</taxon>
        <taxon>rosids</taxon>
        <taxon>fabids</taxon>
        <taxon>Rosales</taxon>
        <taxon>Moraceae</taxon>
        <taxon>Moreae</taxon>
        <taxon>Morus</taxon>
    </lineage>
</organism>
<dbReference type="Proteomes" id="UP000030645">
    <property type="component" value="Unassembled WGS sequence"/>
</dbReference>
<name>W9RM36_9ROSA</name>
<accession>W9RM36</accession>
<evidence type="ECO:0000313" key="1">
    <source>
        <dbReference type="EMBL" id="EXB97557.1"/>
    </source>
</evidence>
<keyword evidence="2" id="KW-1185">Reference proteome</keyword>
<evidence type="ECO:0000313" key="2">
    <source>
        <dbReference type="Proteomes" id="UP000030645"/>
    </source>
</evidence>
<sequence>MTSQNTINEPSIATKDNGDCSTLSECLNEKFNYGAHEQQQVNHYNLAEYYWGVGNSIWTLQDHEPAAQVARSSALINANCWISTSPQVEQPPRYCTEEAAILSYITEQLETQLIEGGPCNFLEDKYQT</sequence>